<keyword evidence="2" id="KW-0472">Membrane</keyword>
<accession>A0A2W4XQE3</accession>
<feature type="transmembrane region" description="Helical" evidence="2">
    <location>
        <begin position="160"/>
        <end position="179"/>
    </location>
</feature>
<feature type="transmembrane region" description="Helical" evidence="2">
    <location>
        <begin position="12"/>
        <end position="30"/>
    </location>
</feature>
<feature type="transmembrane region" description="Helical" evidence="2">
    <location>
        <begin position="80"/>
        <end position="101"/>
    </location>
</feature>
<evidence type="ECO:0000313" key="4">
    <source>
        <dbReference type="EMBL" id="PZO59576.1"/>
    </source>
</evidence>
<evidence type="ECO:0000256" key="2">
    <source>
        <dbReference type="SAM" id="Phobius"/>
    </source>
</evidence>
<sequence>MLSSLSEKKMHVIRWGVFLAWALLIVSLFYDPISATLTNSNHSWSPLADSTMTMANDPDHCVSAQGYCISLEPYPIGLRVFWGMVVPSAIFVVFVFGHEFWRRICPLYFFSQLPRALGMKPLLDIKQNAWLQNNHLYVQFVLFFSGITARILLINSVRPAAGVFFILTLLSAAVVVMLYGGRSWCHYICPFGMVQTVFTGPRGLLDSTAHQAAPYSITQSMCRTVVSDQDRDGQAQEQSACVSCKSSCMDIDSEQAYWEQLHKPGRRLVQYGYLGLVIGYFAYYGLYAGNFNYYFSGVWSHESRAAIAMLDPGFYMAQHAIGIPKIIAAPLTLAAFAAASCWLCTQLERTYRGYLQQRSGSSSGNSSGNSSDNSPQLPADQGLHRMFSLCTFLAFNIFFIYGGRPEINRWPLAAQFGFQAIIGVLSSLWLARTWSRSRELYQKESMASKLKLQIKRQLSQSVLGLSNLSEMLSEPDLKQLNAEETSLLAKMLAQLVQVEQVNQVGARSQSTTADENFTIPQTVLKRNLSSTDSVNPILPTTRIRKR</sequence>
<evidence type="ECO:0000256" key="1">
    <source>
        <dbReference type="SAM" id="MobiDB-lite"/>
    </source>
</evidence>
<organism evidence="4 5">
    <name type="scientific">Phormidesmis priestleyi</name>
    <dbReference type="NCBI Taxonomy" id="268141"/>
    <lineage>
        <taxon>Bacteria</taxon>
        <taxon>Bacillati</taxon>
        <taxon>Cyanobacteriota</taxon>
        <taxon>Cyanophyceae</taxon>
        <taxon>Leptolyngbyales</taxon>
        <taxon>Leptolyngbyaceae</taxon>
        <taxon>Phormidesmis</taxon>
    </lineage>
</organism>
<evidence type="ECO:0000313" key="5">
    <source>
        <dbReference type="Proteomes" id="UP000249794"/>
    </source>
</evidence>
<comment type="caution">
    <text evidence="4">The sequence shown here is derived from an EMBL/GenBank/DDBJ whole genome shotgun (WGS) entry which is preliminary data.</text>
</comment>
<dbReference type="Proteomes" id="UP000249794">
    <property type="component" value="Unassembled WGS sequence"/>
</dbReference>
<keyword evidence="2" id="KW-0812">Transmembrane</keyword>
<feature type="region of interest" description="Disordered" evidence="1">
    <location>
        <begin position="358"/>
        <end position="377"/>
    </location>
</feature>
<dbReference type="EMBL" id="QBMP01000020">
    <property type="protein sequence ID" value="PZO59576.1"/>
    <property type="molecule type" value="Genomic_DNA"/>
</dbReference>
<feature type="compositionally biased region" description="Low complexity" evidence="1">
    <location>
        <begin position="359"/>
        <end position="374"/>
    </location>
</feature>
<feature type="domain" description="4Fe-4S ferredoxin-type" evidence="3">
    <location>
        <begin position="164"/>
        <end position="199"/>
    </location>
</feature>
<proteinExistence type="predicted"/>
<feature type="transmembrane region" description="Helical" evidence="2">
    <location>
        <begin position="410"/>
        <end position="431"/>
    </location>
</feature>
<protein>
    <recommendedName>
        <fullName evidence="3">4Fe-4S ferredoxin-type domain-containing protein</fullName>
    </recommendedName>
</protein>
<gene>
    <name evidence="4" type="ORF">DCF15_03535</name>
</gene>
<feature type="transmembrane region" description="Helical" evidence="2">
    <location>
        <begin position="268"/>
        <end position="286"/>
    </location>
</feature>
<dbReference type="AlphaFoldDB" id="A0A2W4XQE3"/>
<reference evidence="4 5" key="2">
    <citation type="submission" date="2018-06" db="EMBL/GenBank/DDBJ databases">
        <title>Metagenomic assembly of (sub)arctic Cyanobacteria and their associated microbiome from non-axenic cultures.</title>
        <authorList>
            <person name="Baurain D."/>
        </authorList>
    </citation>
    <scope>NUCLEOTIDE SEQUENCE [LARGE SCALE GENOMIC DNA]</scope>
    <source>
        <strain evidence="4">ULC027bin1</strain>
    </source>
</reference>
<feature type="transmembrane region" description="Helical" evidence="2">
    <location>
        <begin position="386"/>
        <end position="404"/>
    </location>
</feature>
<dbReference type="InterPro" id="IPR017896">
    <property type="entry name" value="4Fe4S_Fe-S-bd"/>
</dbReference>
<feature type="transmembrane region" description="Helical" evidence="2">
    <location>
        <begin position="136"/>
        <end position="154"/>
    </location>
</feature>
<keyword evidence="2" id="KW-1133">Transmembrane helix</keyword>
<reference evidence="5" key="1">
    <citation type="submission" date="2018-04" db="EMBL/GenBank/DDBJ databases">
        <authorList>
            <person name="Cornet L."/>
        </authorList>
    </citation>
    <scope>NUCLEOTIDE SEQUENCE [LARGE SCALE GENOMIC DNA]</scope>
</reference>
<evidence type="ECO:0000259" key="3">
    <source>
        <dbReference type="Pfam" id="PF12801"/>
    </source>
</evidence>
<dbReference type="Pfam" id="PF12801">
    <property type="entry name" value="Fer4_5"/>
    <property type="match status" value="1"/>
</dbReference>
<name>A0A2W4XQE3_9CYAN</name>
<feature type="transmembrane region" description="Helical" evidence="2">
    <location>
        <begin position="326"/>
        <end position="345"/>
    </location>
</feature>